<dbReference type="InterPro" id="IPR003593">
    <property type="entry name" value="AAA+_ATPase"/>
</dbReference>
<dbReference type="Gene3D" id="3.40.50.300">
    <property type="entry name" value="P-loop containing nucleotide triphosphate hydrolases"/>
    <property type="match status" value="1"/>
</dbReference>
<keyword evidence="3 5" id="KW-0067">ATP-binding</keyword>
<keyword evidence="2" id="KW-0547">Nucleotide-binding</keyword>
<proteinExistence type="predicted"/>
<comment type="caution">
    <text evidence="5">The sequence shown here is derived from an EMBL/GenBank/DDBJ whole genome shotgun (WGS) entry which is preliminary data.</text>
</comment>
<evidence type="ECO:0000256" key="1">
    <source>
        <dbReference type="ARBA" id="ARBA00022448"/>
    </source>
</evidence>
<dbReference type="Pfam" id="PF00005">
    <property type="entry name" value="ABC_tran"/>
    <property type="match status" value="1"/>
</dbReference>
<name>A0A0B0EHA5_9BACT</name>
<dbReference type="GO" id="GO:0016887">
    <property type="term" value="F:ATP hydrolysis activity"/>
    <property type="evidence" value="ECO:0007669"/>
    <property type="project" value="InterPro"/>
</dbReference>
<dbReference type="Proteomes" id="UP000030652">
    <property type="component" value="Unassembled WGS sequence"/>
</dbReference>
<dbReference type="AlphaFoldDB" id="A0A0B0EHA5"/>
<dbReference type="PATRIC" id="fig|237368.3.peg.4049"/>
<dbReference type="SUPFAM" id="SSF52540">
    <property type="entry name" value="P-loop containing nucleoside triphosphate hydrolases"/>
    <property type="match status" value="1"/>
</dbReference>
<evidence type="ECO:0000313" key="5">
    <source>
        <dbReference type="EMBL" id="KHE90493.1"/>
    </source>
</evidence>
<evidence type="ECO:0000256" key="2">
    <source>
        <dbReference type="ARBA" id="ARBA00022741"/>
    </source>
</evidence>
<keyword evidence="1" id="KW-0813">Transport</keyword>
<protein>
    <submittedName>
        <fullName evidence="5">ABC transporter ATP-binding component</fullName>
    </submittedName>
</protein>
<dbReference type="eggNOG" id="COG4586">
    <property type="taxonomic scope" value="Bacteria"/>
</dbReference>
<gene>
    <name evidence="5" type="ORF">SCABRO_03761</name>
</gene>
<evidence type="ECO:0000259" key="4">
    <source>
        <dbReference type="PROSITE" id="PS50893"/>
    </source>
</evidence>
<dbReference type="GO" id="GO:0005524">
    <property type="term" value="F:ATP binding"/>
    <property type="evidence" value="ECO:0007669"/>
    <property type="project" value="UniProtKB-KW"/>
</dbReference>
<dbReference type="EMBL" id="JRYO01000259">
    <property type="protein sequence ID" value="KHE90493.1"/>
    <property type="molecule type" value="Genomic_DNA"/>
</dbReference>
<evidence type="ECO:0000256" key="3">
    <source>
        <dbReference type="ARBA" id="ARBA00022840"/>
    </source>
</evidence>
<dbReference type="SMART" id="SM00382">
    <property type="entry name" value="AAA"/>
    <property type="match status" value="1"/>
</dbReference>
<feature type="domain" description="ABC transporter" evidence="4">
    <location>
        <begin position="28"/>
        <end position="261"/>
    </location>
</feature>
<dbReference type="PANTHER" id="PTHR42711">
    <property type="entry name" value="ABC TRANSPORTER ATP-BINDING PROTEIN"/>
    <property type="match status" value="1"/>
</dbReference>
<organism evidence="5 6">
    <name type="scientific">Candidatus Scalindua brodae</name>
    <dbReference type="NCBI Taxonomy" id="237368"/>
    <lineage>
        <taxon>Bacteria</taxon>
        <taxon>Pseudomonadati</taxon>
        <taxon>Planctomycetota</taxon>
        <taxon>Candidatus Brocadiia</taxon>
        <taxon>Candidatus Brocadiales</taxon>
        <taxon>Candidatus Scalinduaceae</taxon>
        <taxon>Candidatus Scalindua</taxon>
    </lineage>
</organism>
<dbReference type="InterPro" id="IPR003439">
    <property type="entry name" value="ABC_transporter-like_ATP-bd"/>
</dbReference>
<dbReference type="PANTHER" id="PTHR42711:SF1">
    <property type="entry name" value="ABC-TRANSPORT PROTEIN, ATP-BINDING COMPONENT"/>
    <property type="match status" value="1"/>
</dbReference>
<sequence>MQQNNIAIKVKGLSKDFDISESGKGFSGKLKALFRRKRKIITAVDGIDFEIKHGEFVGYVGENGAGKSTTIKMLTGILVPTSGSAEVNGIIPYKERKKNAAKIGVVFGQRTQLWWDLPVRESFDLLRVIFRVSQSDFNSQMKKLDQVLDLNSLMGMPVRKLSLGQRMRCDIAASLVHNPPVLFLDEPTIGLDVLAKESIRNFLAEINREEGTTIILTTHDMNDIEHLCKRLIILEDGKIVYDGETELLKQKFVHEKVLEVEFHDDGNVIHGIPGVTVIREQGCKKWLTFDNDNYGIGEVIGTIASRYKIKDISVNEPSVESIIRNIYNNRVTLATPSEESPTK</sequence>
<dbReference type="PROSITE" id="PS50893">
    <property type="entry name" value="ABC_TRANSPORTER_2"/>
    <property type="match status" value="1"/>
</dbReference>
<dbReference type="InterPro" id="IPR050763">
    <property type="entry name" value="ABC_transporter_ATP-binding"/>
</dbReference>
<evidence type="ECO:0000313" key="6">
    <source>
        <dbReference type="Proteomes" id="UP000030652"/>
    </source>
</evidence>
<dbReference type="InterPro" id="IPR027417">
    <property type="entry name" value="P-loop_NTPase"/>
</dbReference>
<accession>A0A0B0EHA5</accession>
<reference evidence="5 6" key="1">
    <citation type="submission" date="2014-10" db="EMBL/GenBank/DDBJ databases">
        <title>Draft genome of anammox bacterium scalindua brodae, obtained using differential coverage binning of sequence data from two enrichment reactors.</title>
        <authorList>
            <person name="Speth D.R."/>
            <person name="Russ L."/>
            <person name="Kartal B."/>
            <person name="Op den Camp H.J."/>
            <person name="Dutilh B.E."/>
            <person name="Jetten M.S."/>
        </authorList>
    </citation>
    <scope>NUCLEOTIDE SEQUENCE [LARGE SCALE GENOMIC DNA]</scope>
    <source>
        <strain evidence="5">RU1</strain>
    </source>
</reference>